<dbReference type="InterPro" id="IPR009075">
    <property type="entry name" value="AcylCo_DH/oxidase_C"/>
</dbReference>
<dbReference type="PANTHER" id="PTHR43884:SF25">
    <property type="entry name" value="ACYL-COA DEHYDROGENASE YDBM-RELATED"/>
    <property type="match status" value="1"/>
</dbReference>
<dbReference type="Pfam" id="PF02771">
    <property type="entry name" value="Acyl-CoA_dh_N"/>
    <property type="match status" value="1"/>
</dbReference>
<dbReference type="SUPFAM" id="SSF47203">
    <property type="entry name" value="Acyl-CoA dehydrogenase C-terminal domain-like"/>
    <property type="match status" value="1"/>
</dbReference>
<comment type="cofactor">
    <cofactor evidence="1 6">
        <name>FAD</name>
        <dbReference type="ChEBI" id="CHEBI:57692"/>
    </cofactor>
</comment>
<comment type="caution">
    <text evidence="10">The sequence shown here is derived from an EMBL/GenBank/DDBJ whole genome shotgun (WGS) entry which is preliminary data.</text>
</comment>
<dbReference type="Gene3D" id="1.20.140.10">
    <property type="entry name" value="Butyryl-CoA Dehydrogenase, subunit A, domain 3"/>
    <property type="match status" value="1"/>
</dbReference>
<keyword evidence="11" id="KW-1185">Reference proteome</keyword>
<evidence type="ECO:0000256" key="1">
    <source>
        <dbReference type="ARBA" id="ARBA00001974"/>
    </source>
</evidence>
<evidence type="ECO:0000256" key="3">
    <source>
        <dbReference type="ARBA" id="ARBA00022630"/>
    </source>
</evidence>
<evidence type="ECO:0000256" key="4">
    <source>
        <dbReference type="ARBA" id="ARBA00022827"/>
    </source>
</evidence>
<dbReference type="PIRSF" id="PIRSF016578">
    <property type="entry name" value="HsaA"/>
    <property type="match status" value="1"/>
</dbReference>
<dbReference type="SUPFAM" id="SSF56645">
    <property type="entry name" value="Acyl-CoA dehydrogenase NM domain-like"/>
    <property type="match status" value="1"/>
</dbReference>
<dbReference type="PANTHER" id="PTHR43884">
    <property type="entry name" value="ACYL-COA DEHYDROGENASE"/>
    <property type="match status" value="1"/>
</dbReference>
<dbReference type="InterPro" id="IPR009100">
    <property type="entry name" value="AcylCoA_DH/oxidase_NM_dom_sf"/>
</dbReference>
<evidence type="ECO:0000259" key="9">
    <source>
        <dbReference type="Pfam" id="PF02771"/>
    </source>
</evidence>
<dbReference type="EMBL" id="CAKJTI010000026">
    <property type="protein sequence ID" value="CAG9614369.1"/>
    <property type="molecule type" value="Genomic_DNA"/>
</dbReference>
<dbReference type="EC" id="1.3.99.-" evidence="10"/>
<gene>
    <name evidence="10" type="primary">ydbM</name>
    <name evidence="10" type="ORF">BACCIP111899_03596</name>
</gene>
<evidence type="ECO:0000256" key="2">
    <source>
        <dbReference type="ARBA" id="ARBA00009347"/>
    </source>
</evidence>
<dbReference type="GO" id="GO:0016491">
    <property type="term" value="F:oxidoreductase activity"/>
    <property type="evidence" value="ECO:0007669"/>
    <property type="project" value="UniProtKB-KW"/>
</dbReference>
<feature type="domain" description="Acyl-CoA oxidase/dehydrogenase middle" evidence="8">
    <location>
        <begin position="123"/>
        <end position="215"/>
    </location>
</feature>
<dbReference type="InterPro" id="IPR037069">
    <property type="entry name" value="AcylCoA_DH/ox_N_sf"/>
</dbReference>
<organism evidence="10 11">
    <name type="scientific">Bacillus rhizoplanae</name>
    <dbReference type="NCBI Taxonomy" id="2880966"/>
    <lineage>
        <taxon>Bacteria</taxon>
        <taxon>Bacillati</taxon>
        <taxon>Bacillota</taxon>
        <taxon>Bacilli</taxon>
        <taxon>Bacillales</taxon>
        <taxon>Bacillaceae</taxon>
        <taxon>Bacillus</taxon>
    </lineage>
</organism>
<dbReference type="InterPro" id="IPR013786">
    <property type="entry name" value="AcylCoA_DH/ox_N"/>
</dbReference>
<dbReference type="Pfam" id="PF00441">
    <property type="entry name" value="Acyl-CoA_dh_1"/>
    <property type="match status" value="1"/>
</dbReference>
<evidence type="ECO:0000313" key="10">
    <source>
        <dbReference type="EMBL" id="CAG9614369.1"/>
    </source>
</evidence>
<keyword evidence="3 6" id="KW-0285">Flavoprotein</keyword>
<dbReference type="CDD" id="cd00567">
    <property type="entry name" value="ACAD"/>
    <property type="match status" value="1"/>
</dbReference>
<keyword evidence="5 6" id="KW-0560">Oxidoreductase</keyword>
<feature type="domain" description="Acyl-CoA dehydrogenase/oxidase C-terminal" evidence="7">
    <location>
        <begin position="242"/>
        <end position="357"/>
    </location>
</feature>
<dbReference type="Pfam" id="PF02770">
    <property type="entry name" value="Acyl-CoA_dh_M"/>
    <property type="match status" value="1"/>
</dbReference>
<dbReference type="Gene3D" id="1.10.540.10">
    <property type="entry name" value="Acyl-CoA dehydrogenase/oxidase, N-terminal domain"/>
    <property type="match status" value="1"/>
</dbReference>
<evidence type="ECO:0000256" key="6">
    <source>
        <dbReference type="RuleBase" id="RU362125"/>
    </source>
</evidence>
<evidence type="ECO:0000259" key="7">
    <source>
        <dbReference type="Pfam" id="PF00441"/>
    </source>
</evidence>
<evidence type="ECO:0000256" key="5">
    <source>
        <dbReference type="ARBA" id="ARBA00023002"/>
    </source>
</evidence>
<accession>A0ABN7ZZR3</accession>
<proteinExistence type="inferred from homology"/>
<keyword evidence="4 6" id="KW-0274">FAD</keyword>
<reference evidence="10 11" key="1">
    <citation type="submission" date="2021-10" db="EMBL/GenBank/DDBJ databases">
        <authorList>
            <person name="Criscuolo A."/>
        </authorList>
    </citation>
    <scope>NUCLEOTIDE SEQUENCE [LARGE SCALE GENOMIC DNA]</scope>
    <source>
        <strain evidence="11">CIP 111899</strain>
    </source>
</reference>
<comment type="similarity">
    <text evidence="2 6">Belongs to the acyl-CoA dehydrogenase family.</text>
</comment>
<dbReference type="InterPro" id="IPR006091">
    <property type="entry name" value="Acyl-CoA_Oxase/DH_mid-dom"/>
</dbReference>
<sequence>MEFVRTREQRERLSKLQPYITLFSNREQQLDELYSFPFENIEDLKGIGYTAWTVPHDEGGAGISLYDFLLFQEYIAQGDGATALCMGWHLGIIQELSENRSWDKKLFSWLCEKVKDGALVNRAATERNTGSPTRGGKPETTAIQKGDTWMISGRKTFTTMAPVLDYFLVSAFIEGTEEVGEFLVPRNTEGVSIEETWDSVAMRGTASHDLILEQVVVPHKYFVEIISPRRMTKRRGWLLHIPACYLGIAQAARRYALQFAATYQPNSLQAPIATVPNVQRLIGEMELEMMQARSFLYSVAKQYEEGSKESLQAEMAAVKYTATNTAISIVDKAMRIVGARSLSEKNPLHRYYLHVRAGLHNPPMDDATISLLAQYALQDFETEK</sequence>
<evidence type="ECO:0000259" key="8">
    <source>
        <dbReference type="Pfam" id="PF02770"/>
    </source>
</evidence>
<dbReference type="RefSeq" id="WP_230576336.1">
    <property type="nucleotide sequence ID" value="NZ_CAKJTI010000026.1"/>
</dbReference>
<evidence type="ECO:0000313" key="11">
    <source>
        <dbReference type="Proteomes" id="UP000789423"/>
    </source>
</evidence>
<dbReference type="Proteomes" id="UP000789423">
    <property type="component" value="Unassembled WGS sequence"/>
</dbReference>
<dbReference type="InterPro" id="IPR036250">
    <property type="entry name" value="AcylCo_DH-like_C"/>
</dbReference>
<dbReference type="Gene3D" id="2.40.110.10">
    <property type="entry name" value="Butyryl-CoA Dehydrogenase, subunit A, domain 2"/>
    <property type="match status" value="1"/>
</dbReference>
<protein>
    <submittedName>
        <fullName evidence="10">Acyl-CoA dehydrogenase YdbM</fullName>
        <ecNumber evidence="10">1.3.99.-</ecNumber>
    </submittedName>
</protein>
<name>A0ABN7ZZR3_9BACI</name>
<feature type="domain" description="Acyl-CoA dehydrogenase/oxidase N-terminal" evidence="9">
    <location>
        <begin position="27"/>
        <end position="93"/>
    </location>
</feature>
<dbReference type="InterPro" id="IPR046373">
    <property type="entry name" value="Acyl-CoA_Oxase/DH_mid-dom_sf"/>
</dbReference>